<gene>
    <name evidence="1" type="ORF">THII_0990</name>
</gene>
<dbReference type="STRING" id="40754.THII_0990"/>
<dbReference type="Proteomes" id="UP000031623">
    <property type="component" value="Chromosome"/>
</dbReference>
<proteinExistence type="predicted"/>
<dbReference type="HOGENOM" id="CLU_3104926_0_0_6"/>
<dbReference type="AlphaFoldDB" id="A0A090AIP7"/>
<reference evidence="1 2" key="1">
    <citation type="journal article" date="2014" name="ISME J.">
        <title>Ecophysiology of Thioploca ingrica as revealed by the complete genome sequence supplemented with proteomic evidence.</title>
        <authorList>
            <person name="Kojima H."/>
            <person name="Ogura Y."/>
            <person name="Yamamoto N."/>
            <person name="Togashi T."/>
            <person name="Mori H."/>
            <person name="Watanabe T."/>
            <person name="Nemoto F."/>
            <person name="Kurokawa K."/>
            <person name="Hayashi T."/>
            <person name="Fukui M."/>
        </authorList>
    </citation>
    <scope>NUCLEOTIDE SEQUENCE [LARGE SCALE GENOMIC DNA]</scope>
</reference>
<name>A0A090AIP7_9GAMM</name>
<evidence type="ECO:0000313" key="1">
    <source>
        <dbReference type="EMBL" id="BAP55287.1"/>
    </source>
</evidence>
<dbReference type="EMBL" id="AP014633">
    <property type="protein sequence ID" value="BAP55287.1"/>
    <property type="molecule type" value="Genomic_DNA"/>
</dbReference>
<dbReference type="KEGG" id="tig:THII_0990"/>
<accession>A0A090AIP7</accession>
<protein>
    <submittedName>
        <fullName evidence="1">Uncharacterized protein</fullName>
    </submittedName>
</protein>
<keyword evidence="2" id="KW-1185">Reference proteome</keyword>
<evidence type="ECO:0000313" key="2">
    <source>
        <dbReference type="Proteomes" id="UP000031623"/>
    </source>
</evidence>
<organism evidence="1 2">
    <name type="scientific">Thioploca ingrica</name>
    <dbReference type="NCBI Taxonomy" id="40754"/>
    <lineage>
        <taxon>Bacteria</taxon>
        <taxon>Pseudomonadati</taxon>
        <taxon>Pseudomonadota</taxon>
        <taxon>Gammaproteobacteria</taxon>
        <taxon>Thiotrichales</taxon>
        <taxon>Thiotrichaceae</taxon>
        <taxon>Thioploca</taxon>
    </lineage>
</organism>
<sequence length="51" mass="6015">MMRFLRHHILRACLAATIVEAEDEMNQDTQINQLSWEAVWEKHYSLAAQKS</sequence>